<evidence type="ECO:0000313" key="1">
    <source>
        <dbReference type="EMBL" id="GMS84579.1"/>
    </source>
</evidence>
<accession>A0AAV5SWF5</accession>
<comment type="caution">
    <text evidence="1">The sequence shown here is derived from an EMBL/GenBank/DDBJ whole genome shotgun (WGS) entry which is preliminary data.</text>
</comment>
<organism evidence="1 2">
    <name type="scientific">Pristionchus entomophagus</name>
    <dbReference type="NCBI Taxonomy" id="358040"/>
    <lineage>
        <taxon>Eukaryota</taxon>
        <taxon>Metazoa</taxon>
        <taxon>Ecdysozoa</taxon>
        <taxon>Nematoda</taxon>
        <taxon>Chromadorea</taxon>
        <taxon>Rhabditida</taxon>
        <taxon>Rhabditina</taxon>
        <taxon>Diplogasteromorpha</taxon>
        <taxon>Diplogasteroidea</taxon>
        <taxon>Neodiplogasteridae</taxon>
        <taxon>Pristionchus</taxon>
    </lineage>
</organism>
<gene>
    <name evidence="1" type="ORF">PENTCL1PPCAC_6754</name>
</gene>
<dbReference type="Proteomes" id="UP001432027">
    <property type="component" value="Unassembled WGS sequence"/>
</dbReference>
<dbReference type="EMBL" id="BTSX01000002">
    <property type="protein sequence ID" value="GMS84579.1"/>
    <property type="molecule type" value="Genomic_DNA"/>
</dbReference>
<protein>
    <submittedName>
        <fullName evidence="1">Uncharacterized protein</fullName>
    </submittedName>
</protein>
<name>A0AAV5SWF5_9BILA</name>
<reference evidence="1" key="1">
    <citation type="submission" date="2023-10" db="EMBL/GenBank/DDBJ databases">
        <title>Genome assembly of Pristionchus species.</title>
        <authorList>
            <person name="Yoshida K."/>
            <person name="Sommer R.J."/>
        </authorList>
    </citation>
    <scope>NUCLEOTIDE SEQUENCE</scope>
    <source>
        <strain evidence="1">RS0144</strain>
    </source>
</reference>
<evidence type="ECO:0000313" key="2">
    <source>
        <dbReference type="Proteomes" id="UP001432027"/>
    </source>
</evidence>
<dbReference type="AlphaFoldDB" id="A0AAV5SWF5"/>
<proteinExistence type="predicted"/>
<sequence>MLSPERSCEIRGLANKLMDQTARAMIECFNAKLLSLNVSCLQQVPESPVCDDGDGERMRK</sequence>
<keyword evidence="2" id="KW-1185">Reference proteome</keyword>